<feature type="region of interest" description="Disordered" evidence="1">
    <location>
        <begin position="1"/>
        <end position="26"/>
    </location>
</feature>
<gene>
    <name evidence="3" type="ORF">PAHAL_3G133500</name>
</gene>
<organism evidence="3">
    <name type="scientific">Panicum hallii</name>
    <dbReference type="NCBI Taxonomy" id="206008"/>
    <lineage>
        <taxon>Eukaryota</taxon>
        <taxon>Viridiplantae</taxon>
        <taxon>Streptophyta</taxon>
        <taxon>Embryophyta</taxon>
        <taxon>Tracheophyta</taxon>
        <taxon>Spermatophyta</taxon>
        <taxon>Magnoliopsida</taxon>
        <taxon>Liliopsida</taxon>
        <taxon>Poales</taxon>
        <taxon>Poaceae</taxon>
        <taxon>PACMAD clade</taxon>
        <taxon>Panicoideae</taxon>
        <taxon>Panicodae</taxon>
        <taxon>Paniceae</taxon>
        <taxon>Panicinae</taxon>
        <taxon>Panicum</taxon>
        <taxon>Panicum sect. Panicum</taxon>
    </lineage>
</organism>
<feature type="region of interest" description="Disordered" evidence="1">
    <location>
        <begin position="60"/>
        <end position="82"/>
    </location>
</feature>
<evidence type="ECO:0000256" key="2">
    <source>
        <dbReference type="SAM" id="Phobius"/>
    </source>
</evidence>
<dbReference type="AlphaFoldDB" id="A0A2S3H8G4"/>
<evidence type="ECO:0000313" key="3">
    <source>
        <dbReference type="EMBL" id="PAN17469.1"/>
    </source>
</evidence>
<feature type="transmembrane region" description="Helical" evidence="2">
    <location>
        <begin position="155"/>
        <end position="173"/>
    </location>
</feature>
<accession>A0A2S3H8G4</accession>
<protein>
    <submittedName>
        <fullName evidence="3">Uncharacterized protein</fullName>
    </submittedName>
</protein>
<keyword evidence="2" id="KW-0812">Transmembrane</keyword>
<name>A0A2S3H8G4_9POAL</name>
<keyword evidence="2" id="KW-0472">Membrane</keyword>
<proteinExistence type="predicted"/>
<keyword evidence="2" id="KW-1133">Transmembrane helix</keyword>
<feature type="compositionally biased region" description="Basic and acidic residues" evidence="1">
    <location>
        <begin position="1"/>
        <end position="12"/>
    </location>
</feature>
<reference evidence="3" key="1">
    <citation type="submission" date="2018-04" db="EMBL/GenBank/DDBJ databases">
        <title>WGS assembly of Panicum hallii.</title>
        <authorList>
            <person name="Lovell J."/>
            <person name="Jenkins J."/>
            <person name="Lowry D."/>
            <person name="Mamidi S."/>
            <person name="Sreedasyam A."/>
            <person name="Weng X."/>
            <person name="Barry K."/>
            <person name="Bonette J."/>
            <person name="Campitelli B."/>
            <person name="Daum C."/>
            <person name="Gordon S."/>
            <person name="Gould B."/>
            <person name="Lipzen A."/>
            <person name="Macqueen A."/>
            <person name="Palacio-Mejia J."/>
            <person name="Plott C."/>
            <person name="Shakirov E."/>
            <person name="Shu S."/>
            <person name="Yoshinaga Y."/>
            <person name="Zane M."/>
            <person name="Rokhsar D."/>
            <person name="Grimwood J."/>
            <person name="Schmutz J."/>
            <person name="Juenger T."/>
        </authorList>
    </citation>
    <scope>NUCLEOTIDE SEQUENCE [LARGE SCALE GENOMIC DNA]</scope>
    <source>
        <strain evidence="3">FIL2</strain>
    </source>
</reference>
<feature type="compositionally biased region" description="Low complexity" evidence="1">
    <location>
        <begin position="64"/>
        <end position="82"/>
    </location>
</feature>
<evidence type="ECO:0000256" key="1">
    <source>
        <dbReference type="SAM" id="MobiDB-lite"/>
    </source>
</evidence>
<feature type="transmembrane region" description="Helical" evidence="2">
    <location>
        <begin position="214"/>
        <end position="236"/>
    </location>
</feature>
<sequence>MAHEHSSPHEFVRLPMNEGSSPVVNSDGPQELPQDIKLVVQNGNETIQILLKGHVIVRSSGRPQNNGGDAAGQGTATIGQQAAADSADADSLQNMSGWLMAAATLFLGMAYQAATKPPAWMPSAKDAFDVVFFGKQGDPSGSVTKKLAQRALGHLLLNTMAYGISLALVVLLPTMNKATPGLPQLVTYLVVTLAAVVTANMCNAISEDILVGNVVFGVIMVYGLGPVIFIVLYAPILVPRIRSLLACLLAPRRPAAIHSWLLDRQQQVLP</sequence>
<dbReference type="EMBL" id="CM008048">
    <property type="protein sequence ID" value="PAN17469.1"/>
    <property type="molecule type" value="Genomic_DNA"/>
</dbReference>
<feature type="transmembrane region" description="Helical" evidence="2">
    <location>
        <begin position="185"/>
        <end position="202"/>
    </location>
</feature>
<dbReference type="Proteomes" id="UP000243499">
    <property type="component" value="Chromosome 3"/>
</dbReference>
<dbReference type="Gramene" id="PAN17469">
    <property type="protein sequence ID" value="PAN17469"/>
    <property type="gene ID" value="PAHAL_3G133500"/>
</dbReference>